<name>A0AAW0GV84_9APHY</name>
<sequence>MMAPSAPPPPNMRYPPIMFPEESLPYDEHGNVDWHTAWRTELGNLTRMTEDQEKAGNQEWFRQMWWRLRAMMTHPGDPLMQGMQGAPPPGHPHGMPQQPNPGEVPQE</sequence>
<feature type="compositionally biased region" description="Low complexity" evidence="1">
    <location>
        <begin position="92"/>
        <end position="101"/>
    </location>
</feature>
<keyword evidence="3" id="KW-1185">Reference proteome</keyword>
<dbReference type="Proteomes" id="UP001385951">
    <property type="component" value="Unassembled WGS sequence"/>
</dbReference>
<comment type="caution">
    <text evidence="2">The sequence shown here is derived from an EMBL/GenBank/DDBJ whole genome shotgun (WGS) entry which is preliminary data.</text>
</comment>
<protein>
    <submittedName>
        <fullName evidence="2">Uncharacterized protein</fullName>
    </submittedName>
</protein>
<organism evidence="2 3">
    <name type="scientific">Cerrena zonata</name>
    <dbReference type="NCBI Taxonomy" id="2478898"/>
    <lineage>
        <taxon>Eukaryota</taxon>
        <taxon>Fungi</taxon>
        <taxon>Dikarya</taxon>
        <taxon>Basidiomycota</taxon>
        <taxon>Agaricomycotina</taxon>
        <taxon>Agaricomycetes</taxon>
        <taxon>Polyporales</taxon>
        <taxon>Cerrenaceae</taxon>
        <taxon>Cerrena</taxon>
    </lineage>
</organism>
<dbReference type="EMBL" id="JASBNA010000001">
    <property type="protein sequence ID" value="KAK7695954.1"/>
    <property type="molecule type" value="Genomic_DNA"/>
</dbReference>
<gene>
    <name evidence="2" type="ORF">QCA50_000593</name>
</gene>
<reference evidence="2 3" key="1">
    <citation type="submission" date="2022-09" db="EMBL/GenBank/DDBJ databases">
        <authorList>
            <person name="Palmer J.M."/>
        </authorList>
    </citation>
    <scope>NUCLEOTIDE SEQUENCE [LARGE SCALE GENOMIC DNA]</scope>
    <source>
        <strain evidence="2 3">DSM 7382</strain>
    </source>
</reference>
<evidence type="ECO:0000313" key="3">
    <source>
        <dbReference type="Proteomes" id="UP001385951"/>
    </source>
</evidence>
<proteinExistence type="predicted"/>
<accession>A0AAW0GV84</accession>
<dbReference type="AlphaFoldDB" id="A0AAW0GV84"/>
<evidence type="ECO:0000313" key="2">
    <source>
        <dbReference type="EMBL" id="KAK7695954.1"/>
    </source>
</evidence>
<evidence type="ECO:0000256" key="1">
    <source>
        <dbReference type="SAM" id="MobiDB-lite"/>
    </source>
</evidence>
<feature type="region of interest" description="Disordered" evidence="1">
    <location>
        <begin position="76"/>
        <end position="107"/>
    </location>
</feature>